<feature type="region of interest" description="Disordered" evidence="8">
    <location>
        <begin position="280"/>
        <end position="303"/>
    </location>
</feature>
<keyword evidence="1 7" id="KW-1003">Cell membrane</keyword>
<feature type="compositionally biased region" description="Low complexity" evidence="8">
    <location>
        <begin position="207"/>
        <end position="220"/>
    </location>
</feature>
<evidence type="ECO:0000313" key="9">
    <source>
        <dbReference type="EMBL" id="MFH8249840.1"/>
    </source>
</evidence>
<reference evidence="9 10" key="1">
    <citation type="submission" date="2024-09" db="EMBL/GenBank/DDBJ databases">
        <authorList>
            <person name="Pan X."/>
        </authorList>
    </citation>
    <scope>NUCLEOTIDE SEQUENCE [LARGE SCALE GENOMIC DNA]</scope>
    <source>
        <strain evidence="9 10">B2969</strain>
    </source>
</reference>
<dbReference type="RefSeq" id="WP_396639794.1">
    <property type="nucleotide sequence ID" value="NZ_JBIQWL010000002.1"/>
</dbReference>
<keyword evidence="10" id="KW-1185">Reference proteome</keyword>
<dbReference type="EMBL" id="JBIQWL010000002">
    <property type="protein sequence ID" value="MFH8249840.1"/>
    <property type="molecule type" value="Genomic_DNA"/>
</dbReference>
<keyword evidence="6 7" id="KW-0961">Cell wall biogenesis/degradation</keyword>
<dbReference type="Pfam" id="PF02618">
    <property type="entry name" value="YceG"/>
    <property type="match status" value="1"/>
</dbReference>
<keyword evidence="5 7" id="KW-0456">Lyase</keyword>
<dbReference type="Proteomes" id="UP001610861">
    <property type="component" value="Unassembled WGS sequence"/>
</dbReference>
<keyword evidence="3 7" id="KW-1133">Transmembrane helix</keyword>
<evidence type="ECO:0000313" key="10">
    <source>
        <dbReference type="Proteomes" id="UP001610861"/>
    </source>
</evidence>
<evidence type="ECO:0000256" key="8">
    <source>
        <dbReference type="SAM" id="MobiDB-lite"/>
    </source>
</evidence>
<keyword evidence="4 7" id="KW-0472">Membrane</keyword>
<feature type="region of interest" description="Disordered" evidence="8">
    <location>
        <begin position="85"/>
        <end position="259"/>
    </location>
</feature>
<comment type="function">
    <text evidence="7">Functions as a peptidoglycan terminase that cleaves nascent peptidoglycan strands endolytically to terminate their elongation.</text>
</comment>
<evidence type="ECO:0000256" key="5">
    <source>
        <dbReference type="ARBA" id="ARBA00023239"/>
    </source>
</evidence>
<dbReference type="Gene3D" id="3.30.160.60">
    <property type="entry name" value="Classic Zinc Finger"/>
    <property type="match status" value="1"/>
</dbReference>
<comment type="subcellular location">
    <subcellularLocation>
        <location evidence="7">Cell membrane</location>
        <topology evidence="7">Single-pass membrane protein</topology>
    </subcellularLocation>
</comment>
<dbReference type="PANTHER" id="PTHR30518:SF2">
    <property type="entry name" value="ENDOLYTIC MUREIN TRANSGLYCOSYLASE"/>
    <property type="match status" value="1"/>
</dbReference>
<dbReference type="PANTHER" id="PTHR30518">
    <property type="entry name" value="ENDOLYTIC MUREIN TRANSGLYCOSYLASE"/>
    <property type="match status" value="1"/>
</dbReference>
<comment type="similarity">
    <text evidence="7">Belongs to the transglycosylase MltG family.</text>
</comment>
<comment type="caution">
    <text evidence="9">The sequence shown here is derived from an EMBL/GenBank/DDBJ whole genome shotgun (WGS) entry which is preliminary data.</text>
</comment>
<protein>
    <recommendedName>
        <fullName evidence="7">Endolytic murein transglycosylase</fullName>
        <ecNumber evidence="7">4.2.2.29</ecNumber>
    </recommendedName>
    <alternativeName>
        <fullName evidence="7">Peptidoglycan lytic transglycosylase</fullName>
    </alternativeName>
    <alternativeName>
        <fullName evidence="7">Peptidoglycan polymerization terminase</fullName>
    </alternativeName>
</protein>
<evidence type="ECO:0000256" key="7">
    <source>
        <dbReference type="HAMAP-Rule" id="MF_02065"/>
    </source>
</evidence>
<evidence type="ECO:0000256" key="2">
    <source>
        <dbReference type="ARBA" id="ARBA00022692"/>
    </source>
</evidence>
<comment type="catalytic activity">
    <reaction evidence="7">
        <text>a peptidoglycan chain = a peptidoglycan chain with N-acetyl-1,6-anhydromuramyl-[peptide] at the reducing end + a peptidoglycan chain with N-acetylglucosamine at the non-reducing end.</text>
        <dbReference type="EC" id="4.2.2.29"/>
    </reaction>
</comment>
<proteinExistence type="inferred from homology"/>
<dbReference type="Gene3D" id="3.30.1490.480">
    <property type="entry name" value="Endolytic murein transglycosylase"/>
    <property type="match status" value="1"/>
</dbReference>
<feature type="site" description="Important for catalytic activity" evidence="7">
    <location>
        <position position="555"/>
    </location>
</feature>
<feature type="transmembrane region" description="Helical" evidence="7">
    <location>
        <begin position="335"/>
        <end position="356"/>
    </location>
</feature>
<dbReference type="InterPro" id="IPR003770">
    <property type="entry name" value="MLTG-like"/>
</dbReference>
<sequence length="687" mass="70500">MPRSSSPYDDPFADLFGKLPDPRSRGGEIPGPRRTPAPEPGPEDIEYDYAARPATPRLTPFSIAEPIGGAVAAPVAMATAADATPAGFVPDSTISGPIPSASIPPAGPPTNAAPGGPANSAPGGPANSASGIPASSAPGDPANSASGIPASSGSGGDLPTGSAPGGTPGGPAASGGQTGPTPTGEPPAAPPLSRRAAREARASQTLTGETPTTTPPTASGPTPPPASGPATPPTDDAAGEASTDPTAEPADETPAEASLPATAILPVTSFDDLLAPAAAAVPAPTPQESAPAARESRPVAPSASLEDLFTGTASSDEIGRVPPPPNKRRRRVGGWIALGIVLLILGGVAAGGLWVWNTYEDKIRAFMGWEEPKDYEAGQASGEALVTISSGDTGSTISTSLYNAGVTKTSDAFYDMLVKSGQNPTFYPGVYKLQQKMTSDAALTALQDPANKLENSALLREGLTVDQILPIVSEGVGVPLADLQAAVQDPSAYGVQADSLEGWLFPAMYTFDPGATAPQIIQTMVDRTVQSLDAAGVPAEDRQRVLTIASIIQREARFEDDFYKVSRVIENRLDPNNDQTFGLLQMDSTAQYGYGEMHDGTVSSSQAALDDDNPWNTYKHPGLPKGPIANAGDKAIDAAMHPADGPWLYFVTVNPDTGETVFTTNVQDHEKAVKQWQEWCAANPGKC</sequence>
<gene>
    <name evidence="7 9" type="primary">mltG</name>
    <name evidence="9" type="ORF">ACH3VR_05660</name>
</gene>
<name>A0ABW7Q544_9MICO</name>
<feature type="compositionally biased region" description="Pro residues" evidence="8">
    <location>
        <begin position="221"/>
        <end position="232"/>
    </location>
</feature>
<feature type="compositionally biased region" description="Gly residues" evidence="8">
    <location>
        <begin position="153"/>
        <end position="178"/>
    </location>
</feature>
<accession>A0ABW7Q544</accession>
<keyword evidence="2 7" id="KW-0812">Transmembrane</keyword>
<dbReference type="EC" id="4.2.2.29" evidence="7"/>
<evidence type="ECO:0000256" key="1">
    <source>
        <dbReference type="ARBA" id="ARBA00022475"/>
    </source>
</evidence>
<evidence type="ECO:0000256" key="6">
    <source>
        <dbReference type="ARBA" id="ARBA00023316"/>
    </source>
</evidence>
<dbReference type="NCBIfam" id="TIGR00247">
    <property type="entry name" value="endolytic transglycosylase MltG"/>
    <property type="match status" value="1"/>
</dbReference>
<organism evidence="9 10">
    <name type="scientific">Microbacterium alkaliflavum</name>
    <dbReference type="NCBI Taxonomy" id="3248839"/>
    <lineage>
        <taxon>Bacteria</taxon>
        <taxon>Bacillati</taxon>
        <taxon>Actinomycetota</taxon>
        <taxon>Actinomycetes</taxon>
        <taxon>Micrococcales</taxon>
        <taxon>Microbacteriaceae</taxon>
        <taxon>Microbacterium</taxon>
    </lineage>
</organism>
<feature type="compositionally biased region" description="Low complexity" evidence="8">
    <location>
        <begin position="85"/>
        <end position="152"/>
    </location>
</feature>
<feature type="compositionally biased region" description="Low complexity" evidence="8">
    <location>
        <begin position="233"/>
        <end position="248"/>
    </location>
</feature>
<dbReference type="HAMAP" id="MF_02065">
    <property type="entry name" value="MltG"/>
    <property type="match status" value="1"/>
</dbReference>
<feature type="region of interest" description="Disordered" evidence="8">
    <location>
        <begin position="1"/>
        <end position="53"/>
    </location>
</feature>
<evidence type="ECO:0000256" key="4">
    <source>
        <dbReference type="ARBA" id="ARBA00023136"/>
    </source>
</evidence>
<evidence type="ECO:0000256" key="3">
    <source>
        <dbReference type="ARBA" id="ARBA00022989"/>
    </source>
</evidence>